<dbReference type="RefSeq" id="WP_196416553.1">
    <property type="nucleotide sequence ID" value="NZ_JADQTO010000012.1"/>
</dbReference>
<evidence type="ECO:0000256" key="3">
    <source>
        <dbReference type="ARBA" id="ARBA00022833"/>
    </source>
</evidence>
<proteinExistence type="predicted"/>
<evidence type="ECO:0000259" key="5">
    <source>
        <dbReference type="Pfam" id="PF01258"/>
    </source>
</evidence>
<dbReference type="PROSITE" id="PS01102">
    <property type="entry name" value="ZF_DKSA_1"/>
    <property type="match status" value="1"/>
</dbReference>
<name>A0A931CDY5_9ACTN</name>
<comment type="caution">
    <text evidence="6">The sequence shown here is derived from an EMBL/GenBank/DDBJ whole genome shotgun (WGS) entry which is preliminary data.</text>
</comment>
<evidence type="ECO:0000313" key="7">
    <source>
        <dbReference type="Proteomes" id="UP000598146"/>
    </source>
</evidence>
<sequence>MSTILHEPTDTAGAHLELLRSMLEETFAVHTARLTELTEYGRLPDHGGYEPHTLELLTMSHRQHVADAAQALRRMAEGTYGICEGCQHRIPVGRLHTAPHATLCAPCQPQPF</sequence>
<dbReference type="PROSITE" id="PS51128">
    <property type="entry name" value="ZF_DKSA_2"/>
    <property type="match status" value="1"/>
</dbReference>
<evidence type="ECO:0000256" key="2">
    <source>
        <dbReference type="ARBA" id="ARBA00022771"/>
    </source>
</evidence>
<dbReference type="AlphaFoldDB" id="A0A931CDY5"/>
<organism evidence="6 7">
    <name type="scientific">Actinoplanes aureus</name>
    <dbReference type="NCBI Taxonomy" id="2792083"/>
    <lineage>
        <taxon>Bacteria</taxon>
        <taxon>Bacillati</taxon>
        <taxon>Actinomycetota</taxon>
        <taxon>Actinomycetes</taxon>
        <taxon>Micromonosporales</taxon>
        <taxon>Micromonosporaceae</taxon>
        <taxon>Actinoplanes</taxon>
    </lineage>
</organism>
<gene>
    <name evidence="6" type="ORF">I4J89_25325</name>
</gene>
<keyword evidence="7" id="KW-1185">Reference proteome</keyword>
<reference evidence="6" key="1">
    <citation type="submission" date="2020-11" db="EMBL/GenBank/DDBJ databases">
        <title>Isolation and identification of active actinomycetes.</title>
        <authorList>
            <person name="Sun X."/>
        </authorList>
    </citation>
    <scope>NUCLEOTIDE SEQUENCE</scope>
    <source>
        <strain evidence="6">NEAU-A11</strain>
    </source>
</reference>
<feature type="domain" description="Zinc finger DksA/TraR C4-type" evidence="5">
    <location>
        <begin position="78"/>
        <end position="108"/>
    </location>
</feature>
<dbReference type="EMBL" id="JADQTO010000012">
    <property type="protein sequence ID" value="MBG0564776.1"/>
    <property type="molecule type" value="Genomic_DNA"/>
</dbReference>
<feature type="zinc finger region" description="dksA C4-type" evidence="4">
    <location>
        <begin position="83"/>
        <end position="107"/>
    </location>
</feature>
<accession>A0A931CDY5</accession>
<dbReference type="PANTHER" id="PTHR33823">
    <property type="entry name" value="RNA POLYMERASE-BINDING TRANSCRIPTION FACTOR DKSA-RELATED"/>
    <property type="match status" value="1"/>
</dbReference>
<evidence type="ECO:0000313" key="6">
    <source>
        <dbReference type="EMBL" id="MBG0564776.1"/>
    </source>
</evidence>
<dbReference type="InterPro" id="IPR000962">
    <property type="entry name" value="Znf_DskA_TraR"/>
</dbReference>
<dbReference type="GO" id="GO:0008270">
    <property type="term" value="F:zinc ion binding"/>
    <property type="evidence" value="ECO:0007669"/>
    <property type="project" value="UniProtKB-KW"/>
</dbReference>
<protein>
    <submittedName>
        <fullName evidence="6">TraR/DksA C4-type zinc finger protein</fullName>
    </submittedName>
</protein>
<keyword evidence="3" id="KW-0862">Zinc</keyword>
<evidence type="ECO:0000256" key="4">
    <source>
        <dbReference type="PROSITE-ProRule" id="PRU00510"/>
    </source>
</evidence>
<dbReference type="Gene3D" id="1.20.120.910">
    <property type="entry name" value="DksA, coiled-coil domain"/>
    <property type="match status" value="1"/>
</dbReference>
<dbReference type="PANTHER" id="PTHR33823:SF4">
    <property type="entry name" value="GENERAL STRESS PROTEIN 16O"/>
    <property type="match status" value="1"/>
</dbReference>
<dbReference type="Proteomes" id="UP000598146">
    <property type="component" value="Unassembled WGS sequence"/>
</dbReference>
<dbReference type="InterPro" id="IPR020458">
    <property type="entry name" value="Znf_DskA_TraR_CS"/>
</dbReference>
<dbReference type="Pfam" id="PF01258">
    <property type="entry name" value="zf-dskA_traR"/>
    <property type="match status" value="1"/>
</dbReference>
<keyword evidence="1" id="KW-0479">Metal-binding</keyword>
<keyword evidence="2" id="KW-0863">Zinc-finger</keyword>
<evidence type="ECO:0000256" key="1">
    <source>
        <dbReference type="ARBA" id="ARBA00022723"/>
    </source>
</evidence>
<dbReference type="SUPFAM" id="SSF57716">
    <property type="entry name" value="Glucocorticoid receptor-like (DNA-binding domain)"/>
    <property type="match status" value="1"/>
</dbReference>